<protein>
    <submittedName>
        <fullName evidence="2">Uncharacterized protein</fullName>
    </submittedName>
</protein>
<dbReference type="AlphaFoldDB" id="A0A9Q8P647"/>
<name>A0A9Q8P647_PASFU</name>
<reference evidence="2" key="1">
    <citation type="submission" date="2021-12" db="EMBL/GenBank/DDBJ databases">
        <authorList>
            <person name="Zaccaron A."/>
            <person name="Stergiopoulos I."/>
        </authorList>
    </citation>
    <scope>NUCLEOTIDE SEQUENCE</scope>
    <source>
        <strain evidence="2">Race5_Kim</strain>
    </source>
</reference>
<proteinExistence type="predicted"/>
<evidence type="ECO:0000256" key="1">
    <source>
        <dbReference type="SAM" id="MobiDB-lite"/>
    </source>
</evidence>
<dbReference type="RefSeq" id="XP_047758975.1">
    <property type="nucleotide sequence ID" value="XM_047901628.1"/>
</dbReference>
<dbReference type="KEGG" id="ffu:CLAFUR5_02480"/>
<dbReference type="EMBL" id="CP090164">
    <property type="protein sequence ID" value="UJO14609.1"/>
    <property type="molecule type" value="Genomic_DNA"/>
</dbReference>
<organism evidence="2 3">
    <name type="scientific">Passalora fulva</name>
    <name type="common">Tomato leaf mold</name>
    <name type="synonym">Cladosporium fulvum</name>
    <dbReference type="NCBI Taxonomy" id="5499"/>
    <lineage>
        <taxon>Eukaryota</taxon>
        <taxon>Fungi</taxon>
        <taxon>Dikarya</taxon>
        <taxon>Ascomycota</taxon>
        <taxon>Pezizomycotina</taxon>
        <taxon>Dothideomycetes</taxon>
        <taxon>Dothideomycetidae</taxon>
        <taxon>Mycosphaerellales</taxon>
        <taxon>Mycosphaerellaceae</taxon>
        <taxon>Fulvia</taxon>
    </lineage>
</organism>
<feature type="region of interest" description="Disordered" evidence="1">
    <location>
        <begin position="112"/>
        <end position="146"/>
    </location>
</feature>
<gene>
    <name evidence="2" type="ORF">CLAFUR5_02480</name>
</gene>
<reference evidence="2" key="2">
    <citation type="journal article" date="2022" name="Microb. Genom.">
        <title>A chromosome-scale genome assembly of the tomato pathogen Cladosporium fulvum reveals a compartmentalized genome architecture and the presence of a dispensable chromosome.</title>
        <authorList>
            <person name="Zaccaron A.Z."/>
            <person name="Chen L.H."/>
            <person name="Samaras A."/>
            <person name="Stergiopoulos I."/>
        </authorList>
    </citation>
    <scope>NUCLEOTIDE SEQUENCE</scope>
    <source>
        <strain evidence="2">Race5_Kim</strain>
    </source>
</reference>
<dbReference type="GeneID" id="71982358"/>
<keyword evidence="3" id="KW-1185">Reference proteome</keyword>
<dbReference type="Proteomes" id="UP000756132">
    <property type="component" value="Chromosome 2"/>
</dbReference>
<evidence type="ECO:0000313" key="2">
    <source>
        <dbReference type="EMBL" id="UJO14609.1"/>
    </source>
</evidence>
<evidence type="ECO:0000313" key="3">
    <source>
        <dbReference type="Proteomes" id="UP000756132"/>
    </source>
</evidence>
<sequence>MSDQTVAAAATAIQWAYVVTRLDYDHWKDDAKEEHHLMGIFLDLQSANDAAIKHARRVRSRAFPIAGRDPGSSEQSYNSLGAVHLECRTMEDDRDHFTVEVEQYVLDVLDAGFSESEDASDDSKDGEDVSELEQQEDGPPAKKQRT</sequence>
<accession>A0A9Q8P647</accession>